<gene>
    <name evidence="1" type="ORF">A0J61_02710</name>
</gene>
<evidence type="ECO:0000313" key="2">
    <source>
        <dbReference type="Proteomes" id="UP000093000"/>
    </source>
</evidence>
<name>A0A1C7NPR9_9FUNG</name>
<organism evidence="1 2">
    <name type="scientific">Choanephora cucurbitarum</name>
    <dbReference type="NCBI Taxonomy" id="101091"/>
    <lineage>
        <taxon>Eukaryota</taxon>
        <taxon>Fungi</taxon>
        <taxon>Fungi incertae sedis</taxon>
        <taxon>Mucoromycota</taxon>
        <taxon>Mucoromycotina</taxon>
        <taxon>Mucoromycetes</taxon>
        <taxon>Mucorales</taxon>
        <taxon>Mucorineae</taxon>
        <taxon>Choanephoraceae</taxon>
        <taxon>Choanephoroideae</taxon>
        <taxon>Choanephora</taxon>
    </lineage>
</organism>
<dbReference type="EMBL" id="LUGH01000106">
    <property type="protein sequence ID" value="OBZ89234.1"/>
    <property type="molecule type" value="Genomic_DNA"/>
</dbReference>
<comment type="caution">
    <text evidence="1">The sequence shown here is derived from an EMBL/GenBank/DDBJ whole genome shotgun (WGS) entry which is preliminary data.</text>
</comment>
<protein>
    <submittedName>
        <fullName evidence="1">Uncharacterized protein</fullName>
    </submittedName>
</protein>
<proteinExistence type="predicted"/>
<evidence type="ECO:0000313" key="1">
    <source>
        <dbReference type="EMBL" id="OBZ89234.1"/>
    </source>
</evidence>
<accession>A0A1C7NPR9</accession>
<dbReference type="Proteomes" id="UP000093000">
    <property type="component" value="Unassembled WGS sequence"/>
</dbReference>
<reference evidence="1 2" key="1">
    <citation type="submission" date="2016-03" db="EMBL/GenBank/DDBJ databases">
        <title>Choanephora cucurbitarum.</title>
        <authorList>
            <person name="Min B."/>
            <person name="Park H."/>
            <person name="Park J.-H."/>
            <person name="Shin H.-D."/>
            <person name="Choi I.-G."/>
        </authorList>
    </citation>
    <scope>NUCLEOTIDE SEQUENCE [LARGE SCALE GENOMIC DNA]</scope>
    <source>
        <strain evidence="1 2">KUS-F28377</strain>
    </source>
</reference>
<sequence length="146" mass="16610">MYRNIYIKSLWMLQSLVDTLISNTLVGNLISTLEIECLIEKSLIERSIYADKAQKNTIYDELVLLIQRTPSITSVKISTELQSILIDAIRNTCGTGHWEHLRVVEIMCPYSKNNTIYKGLRDFKNSIEKINAASSSNGRLVFGIQL</sequence>
<keyword evidence="2" id="KW-1185">Reference proteome</keyword>
<dbReference type="AlphaFoldDB" id="A0A1C7NPR9"/>
<dbReference type="InParanoid" id="A0A1C7NPR9"/>